<evidence type="ECO:0000313" key="13">
    <source>
        <dbReference type="Proteomes" id="UP001332192"/>
    </source>
</evidence>
<dbReference type="CDD" id="cd03225">
    <property type="entry name" value="ABC_cobalt_CbiO_domain1"/>
    <property type="match status" value="1"/>
</dbReference>
<dbReference type="PANTHER" id="PTHR43553">
    <property type="entry name" value="HEAVY METAL TRANSPORTER"/>
    <property type="match status" value="1"/>
</dbReference>
<protein>
    <recommendedName>
        <fullName evidence="9">Energy-coupling factor transporter ATP-binding protein EcfA2</fullName>
        <ecNumber evidence="9">7.-.-.-</ecNumber>
    </recommendedName>
</protein>
<evidence type="ECO:0000256" key="4">
    <source>
        <dbReference type="ARBA" id="ARBA00022741"/>
    </source>
</evidence>
<comment type="function">
    <text evidence="9">ATP-binding (A) component of a common energy-coupling factor (ECF) ABC-transporter complex.</text>
</comment>
<evidence type="ECO:0000256" key="9">
    <source>
        <dbReference type="RuleBase" id="RU365104"/>
    </source>
</evidence>
<dbReference type="NCBIfam" id="TIGR04521">
    <property type="entry name" value="ECF_ATPase_2"/>
    <property type="match status" value="1"/>
</dbReference>
<dbReference type="Pfam" id="PF00005">
    <property type="entry name" value="ABC_tran"/>
    <property type="match status" value="1"/>
</dbReference>
<evidence type="ECO:0000256" key="1">
    <source>
        <dbReference type="ARBA" id="ARBA00004202"/>
    </source>
</evidence>
<evidence type="ECO:0000256" key="3">
    <source>
        <dbReference type="ARBA" id="ARBA00022475"/>
    </source>
</evidence>
<name>A0ABZ1BYR2_9FIRM</name>
<keyword evidence="2 9" id="KW-0813">Transport</keyword>
<gene>
    <name evidence="12" type="ORF">U7230_01675</name>
</gene>
<comment type="subcellular location">
    <subcellularLocation>
        <location evidence="1 9">Cell membrane</location>
        <topology evidence="1 9">Peripheral membrane protein</topology>
    </subcellularLocation>
</comment>
<keyword evidence="4 9" id="KW-0547">Nucleotide-binding</keyword>
<dbReference type="PROSITE" id="PS50893">
    <property type="entry name" value="ABC_TRANSPORTER_2"/>
    <property type="match status" value="1"/>
</dbReference>
<dbReference type="Gene3D" id="3.40.50.300">
    <property type="entry name" value="P-loop containing nucleotide triphosphate hydrolases"/>
    <property type="match status" value="1"/>
</dbReference>
<dbReference type="InterPro" id="IPR005876">
    <property type="entry name" value="Co_trans_ATP-bd"/>
</dbReference>
<dbReference type="InterPro" id="IPR015856">
    <property type="entry name" value="ABC_transpr_CbiO/EcfA_su"/>
</dbReference>
<dbReference type="EMBL" id="CP141615">
    <property type="protein sequence ID" value="WRP17745.1"/>
    <property type="molecule type" value="Genomic_DNA"/>
</dbReference>
<evidence type="ECO:0000256" key="10">
    <source>
        <dbReference type="SAM" id="MobiDB-lite"/>
    </source>
</evidence>
<keyword evidence="6" id="KW-1278">Translocase</keyword>
<evidence type="ECO:0000256" key="7">
    <source>
        <dbReference type="ARBA" id="ARBA00023136"/>
    </source>
</evidence>
<feature type="compositionally biased region" description="Basic residues" evidence="10">
    <location>
        <begin position="304"/>
        <end position="315"/>
    </location>
</feature>
<comment type="subunit">
    <text evidence="9">Forms a stable energy-coupling factor (ECF) transporter complex composed of 2 membrane-embedded substrate-binding proteins (S component), 2 ATP-binding proteins (A component) and 2 transmembrane proteins (T component).</text>
</comment>
<organism evidence="12 13">
    <name type="scientific">Carboxydichorda subterranea</name>
    <dbReference type="NCBI Taxonomy" id="3109565"/>
    <lineage>
        <taxon>Bacteria</taxon>
        <taxon>Bacillati</taxon>
        <taxon>Bacillota</taxon>
        <taxon>Limnochordia</taxon>
        <taxon>Limnochordales</taxon>
        <taxon>Geochordaceae</taxon>
        <taxon>Carboxydichorda</taxon>
    </lineage>
</organism>
<sequence>MAVLPLIRVRHLSYTYLAHTPMAVAALHDVSFDVEAGEFVAILGPTGSGKSTLVQHLNGLLRPRPGTVWVNGQDLGDRRTDLRKVRVQVGLLFQYPEHQLFEETVFQDVAFGPRSMGLAPDEVEQRVRRALAWVGLDADELGGRSPFELSGGQKRRVAMAGVLALGCQALVLDEPTAGLDPGGRRELLDLLVRLNRRGMTIVMVTHDMDEAARVARRALVLADGRVVADAPVRELFAGSRELLQRYGLDVPAVVDILHQLRARGAPVRVDRLTVDEAAREIAAWKLGRPATVRDGVREGGAGPARRHHHRPVRRG</sequence>
<evidence type="ECO:0000256" key="5">
    <source>
        <dbReference type="ARBA" id="ARBA00022840"/>
    </source>
</evidence>
<dbReference type="NCBIfam" id="TIGR01166">
    <property type="entry name" value="cbiO"/>
    <property type="match status" value="1"/>
</dbReference>
<reference evidence="12 13" key="1">
    <citation type="journal article" date="2024" name="Front. Microbiol.">
        <title>Novel thermophilic genera Geochorda gen. nov. and Carboxydochorda gen. nov. from the deep terrestrial subsurface reveal the ecophysiological diversity in the class Limnochordia.</title>
        <authorList>
            <person name="Karnachuk O.V."/>
            <person name="Lukina A.P."/>
            <person name="Avakyan M.R."/>
            <person name="Kadnikov V.V."/>
            <person name="Begmatov S."/>
            <person name="Beletsky A.V."/>
            <person name="Vlasova K.G."/>
            <person name="Novikov A.A."/>
            <person name="Shcherbakova V.A."/>
            <person name="Mardanov A.V."/>
            <person name="Ravin N.V."/>
        </authorList>
    </citation>
    <scope>NUCLEOTIDE SEQUENCE [LARGE SCALE GENOMIC DNA]</scope>
    <source>
        <strain evidence="12 13">L945</strain>
    </source>
</reference>
<feature type="domain" description="ABC transporter" evidence="11">
    <location>
        <begin position="7"/>
        <end position="248"/>
    </location>
</feature>
<comment type="similarity">
    <text evidence="9">Belongs to the ABC transporter superfamily. Energy-coupling factor EcfA family.</text>
</comment>
<evidence type="ECO:0000259" key="11">
    <source>
        <dbReference type="PROSITE" id="PS50893"/>
    </source>
</evidence>
<evidence type="ECO:0000256" key="8">
    <source>
        <dbReference type="ARBA" id="ARBA00025157"/>
    </source>
</evidence>
<dbReference type="PANTHER" id="PTHR43553:SF27">
    <property type="entry name" value="ENERGY-COUPLING FACTOR TRANSPORTER ATP-BINDING PROTEIN ECFA2"/>
    <property type="match status" value="1"/>
</dbReference>
<proteinExistence type="inferred from homology"/>
<keyword evidence="3 9" id="KW-1003">Cell membrane</keyword>
<evidence type="ECO:0000256" key="6">
    <source>
        <dbReference type="ARBA" id="ARBA00022967"/>
    </source>
</evidence>
<evidence type="ECO:0000256" key="2">
    <source>
        <dbReference type="ARBA" id="ARBA00022448"/>
    </source>
</evidence>
<dbReference type="InterPro" id="IPR027417">
    <property type="entry name" value="P-loop_NTPase"/>
</dbReference>
<dbReference type="SMART" id="SM00382">
    <property type="entry name" value="AAA"/>
    <property type="match status" value="1"/>
</dbReference>
<keyword evidence="13" id="KW-1185">Reference proteome</keyword>
<dbReference type="EC" id="7.-.-.-" evidence="9"/>
<dbReference type="InterPro" id="IPR030946">
    <property type="entry name" value="EcfA2"/>
</dbReference>
<dbReference type="SUPFAM" id="SSF52540">
    <property type="entry name" value="P-loop containing nucleoside triphosphate hydrolases"/>
    <property type="match status" value="1"/>
</dbReference>
<comment type="function">
    <text evidence="8">Probably part of an ABC transporter complex. Responsible for energy coupling to the transport system.</text>
</comment>
<dbReference type="Proteomes" id="UP001332192">
    <property type="component" value="Chromosome"/>
</dbReference>
<accession>A0ABZ1BYR2</accession>
<evidence type="ECO:0000313" key="12">
    <source>
        <dbReference type="EMBL" id="WRP17745.1"/>
    </source>
</evidence>
<dbReference type="InterPro" id="IPR050095">
    <property type="entry name" value="ECF_ABC_transporter_ATP-bd"/>
</dbReference>
<dbReference type="PROSITE" id="PS00211">
    <property type="entry name" value="ABC_TRANSPORTER_1"/>
    <property type="match status" value="1"/>
</dbReference>
<dbReference type="InterPro" id="IPR017871">
    <property type="entry name" value="ABC_transporter-like_CS"/>
</dbReference>
<feature type="region of interest" description="Disordered" evidence="10">
    <location>
        <begin position="294"/>
        <end position="315"/>
    </location>
</feature>
<dbReference type="InterPro" id="IPR003439">
    <property type="entry name" value="ABC_transporter-like_ATP-bd"/>
</dbReference>
<keyword evidence="5 9" id="KW-0067">ATP-binding</keyword>
<dbReference type="RefSeq" id="WP_324717015.1">
    <property type="nucleotide sequence ID" value="NZ_CP141615.1"/>
</dbReference>
<keyword evidence="7 9" id="KW-0472">Membrane</keyword>
<dbReference type="InterPro" id="IPR003593">
    <property type="entry name" value="AAA+_ATPase"/>
</dbReference>